<gene>
    <name evidence="2" type="ORF">OCS_02230</name>
</gene>
<reference evidence="2 3" key="1">
    <citation type="journal article" date="2013" name="Chin. Sci. Bull.">
        <title>Genome survey uncovers the secrets of sex and lifestyle in caterpillar fungus.</title>
        <authorList>
            <person name="Hu X."/>
            <person name="Zhang Y."/>
            <person name="Xiao G."/>
            <person name="Zheng P."/>
            <person name="Xia Y."/>
            <person name="Zhang X."/>
            <person name="St Leger R.J."/>
            <person name="Liu X."/>
            <person name="Wang C."/>
        </authorList>
    </citation>
    <scope>NUCLEOTIDE SEQUENCE [LARGE SCALE GENOMIC DNA]</scope>
    <source>
        <strain evidence="3">Co18 / CGMCC 3.14243</strain>
        <tissue evidence="2">Fruit-body</tissue>
    </source>
</reference>
<sequence length="122" mass="12296">MSVDERLGQKRPAQQDSEAREEATTENPLAPGLLPRQAKDESERTSDVHEGLAAGALKLSGPVRPGRLLRCGRARKGGGAGGGAERREHGKGSPGGGAGGGGGRGHCRGVASAYAISCASVV</sequence>
<dbReference type="Proteomes" id="UP000019374">
    <property type="component" value="Unassembled WGS sequence"/>
</dbReference>
<feature type="compositionally biased region" description="Gly residues" evidence="1">
    <location>
        <begin position="92"/>
        <end position="104"/>
    </location>
</feature>
<dbReference type="AlphaFoldDB" id="T5AHI9"/>
<evidence type="ECO:0000313" key="3">
    <source>
        <dbReference type="Proteomes" id="UP000019374"/>
    </source>
</evidence>
<feature type="compositionally biased region" description="Basic and acidic residues" evidence="1">
    <location>
        <begin position="37"/>
        <end position="50"/>
    </location>
</feature>
<evidence type="ECO:0000313" key="2">
    <source>
        <dbReference type="EMBL" id="EQL02054.1"/>
    </source>
</evidence>
<feature type="region of interest" description="Disordered" evidence="1">
    <location>
        <begin position="1"/>
        <end position="106"/>
    </location>
</feature>
<name>T5AHI9_OPHSC</name>
<dbReference type="EMBL" id="KE652360">
    <property type="protein sequence ID" value="EQL02054.1"/>
    <property type="molecule type" value="Genomic_DNA"/>
</dbReference>
<organism evidence="2 3">
    <name type="scientific">Ophiocordyceps sinensis (strain Co18 / CGMCC 3.14243)</name>
    <name type="common">Yarsagumba caterpillar fungus</name>
    <name type="synonym">Hirsutella sinensis</name>
    <dbReference type="NCBI Taxonomy" id="911162"/>
    <lineage>
        <taxon>Eukaryota</taxon>
        <taxon>Fungi</taxon>
        <taxon>Dikarya</taxon>
        <taxon>Ascomycota</taxon>
        <taxon>Pezizomycotina</taxon>
        <taxon>Sordariomycetes</taxon>
        <taxon>Hypocreomycetidae</taxon>
        <taxon>Hypocreales</taxon>
        <taxon>Ophiocordycipitaceae</taxon>
        <taxon>Ophiocordyceps</taxon>
    </lineage>
</organism>
<proteinExistence type="predicted"/>
<accession>T5AHI9</accession>
<dbReference type="HOGENOM" id="CLU_2027405_0_0_1"/>
<protein>
    <submittedName>
        <fullName evidence="2">Uncharacterized protein</fullName>
    </submittedName>
</protein>
<evidence type="ECO:0000256" key="1">
    <source>
        <dbReference type="SAM" id="MobiDB-lite"/>
    </source>
</evidence>